<proteinExistence type="predicted"/>
<dbReference type="SUPFAM" id="SSF47336">
    <property type="entry name" value="ACP-like"/>
    <property type="match status" value="1"/>
</dbReference>
<evidence type="ECO:0000259" key="4">
    <source>
        <dbReference type="PROSITE" id="PS50075"/>
    </source>
</evidence>
<comment type="caution">
    <text evidence="5">The sequence shown here is derived from an EMBL/GenBank/DDBJ whole genome shotgun (WGS) entry which is preliminary data.</text>
</comment>
<dbReference type="PANTHER" id="PTHR45398:SF1">
    <property type="entry name" value="ENZYME, PUTATIVE (JCVI)-RELATED"/>
    <property type="match status" value="1"/>
</dbReference>
<evidence type="ECO:0000256" key="1">
    <source>
        <dbReference type="ARBA" id="ARBA00001957"/>
    </source>
</evidence>
<dbReference type="SMART" id="SM00823">
    <property type="entry name" value="PKS_PP"/>
    <property type="match status" value="1"/>
</dbReference>
<keyword evidence="2" id="KW-0596">Phosphopantetheine</keyword>
<dbReference type="InterPro" id="IPR045851">
    <property type="entry name" value="AMP-bd_C_sf"/>
</dbReference>
<keyword evidence="3" id="KW-0597">Phosphoprotein</keyword>
<dbReference type="SUPFAM" id="SSF52777">
    <property type="entry name" value="CoA-dependent acyltransferases"/>
    <property type="match status" value="2"/>
</dbReference>
<dbReference type="Gene3D" id="3.30.559.10">
    <property type="entry name" value="Chloramphenicol acetyltransferase-like domain"/>
    <property type="match status" value="1"/>
</dbReference>
<dbReference type="SUPFAM" id="SSF56801">
    <property type="entry name" value="Acetyl-CoA synthetase-like"/>
    <property type="match status" value="1"/>
</dbReference>
<dbReference type="RefSeq" id="WP_240942745.1">
    <property type="nucleotide sequence ID" value="NZ_JAATVY010000016.1"/>
</dbReference>
<dbReference type="Proteomes" id="UP000722989">
    <property type="component" value="Unassembled WGS sequence"/>
</dbReference>
<dbReference type="Pfam" id="PF00668">
    <property type="entry name" value="Condensation"/>
    <property type="match status" value="1"/>
</dbReference>
<dbReference type="NCBIfam" id="TIGR01720">
    <property type="entry name" value="NRPS-para261"/>
    <property type="match status" value="1"/>
</dbReference>
<dbReference type="InterPro" id="IPR025110">
    <property type="entry name" value="AMP-bd_C"/>
</dbReference>
<accession>A0ABX0Y3C3</accession>
<evidence type="ECO:0000256" key="3">
    <source>
        <dbReference type="ARBA" id="ARBA00022553"/>
    </source>
</evidence>
<dbReference type="InterPro" id="IPR036736">
    <property type="entry name" value="ACP-like_sf"/>
</dbReference>
<dbReference type="Gene3D" id="3.30.300.30">
    <property type="match status" value="1"/>
</dbReference>
<evidence type="ECO:0000313" key="5">
    <source>
        <dbReference type="EMBL" id="NJC72070.1"/>
    </source>
</evidence>
<organism evidence="5 6">
    <name type="scientific">Planosporangium thailandense</name>
    <dbReference type="NCBI Taxonomy" id="765197"/>
    <lineage>
        <taxon>Bacteria</taxon>
        <taxon>Bacillati</taxon>
        <taxon>Actinomycetota</taxon>
        <taxon>Actinomycetes</taxon>
        <taxon>Micromonosporales</taxon>
        <taxon>Micromonosporaceae</taxon>
        <taxon>Planosporangium</taxon>
    </lineage>
</organism>
<dbReference type="EMBL" id="JAATVY010000016">
    <property type="protein sequence ID" value="NJC72070.1"/>
    <property type="molecule type" value="Genomic_DNA"/>
</dbReference>
<dbReference type="InterPro" id="IPR001242">
    <property type="entry name" value="Condensation_dom"/>
</dbReference>
<dbReference type="CDD" id="cd19534">
    <property type="entry name" value="E_NRPS"/>
    <property type="match status" value="1"/>
</dbReference>
<name>A0ABX0Y3C3_9ACTN</name>
<dbReference type="Pfam" id="PF00550">
    <property type="entry name" value="PP-binding"/>
    <property type="match status" value="1"/>
</dbReference>
<dbReference type="PROSITE" id="PS50075">
    <property type="entry name" value="CARRIER"/>
    <property type="match status" value="1"/>
</dbReference>
<reference evidence="5 6" key="1">
    <citation type="submission" date="2020-03" db="EMBL/GenBank/DDBJ databases">
        <title>WGS of the type strain of Planosporangium spp.</title>
        <authorList>
            <person name="Thawai C."/>
        </authorList>
    </citation>
    <scope>NUCLEOTIDE SEQUENCE [LARGE SCALE GENOMIC DNA]</scope>
    <source>
        <strain evidence="5 6">TBRC 5610</strain>
    </source>
</reference>
<feature type="domain" description="Carrier" evidence="4">
    <location>
        <begin position="104"/>
        <end position="178"/>
    </location>
</feature>
<evidence type="ECO:0000313" key="6">
    <source>
        <dbReference type="Proteomes" id="UP000722989"/>
    </source>
</evidence>
<dbReference type="PROSITE" id="PS00012">
    <property type="entry name" value="PHOSPHOPANTETHEINE"/>
    <property type="match status" value="1"/>
</dbReference>
<gene>
    <name evidence="5" type="ORF">HC031_20460</name>
</gene>
<dbReference type="InterPro" id="IPR020806">
    <property type="entry name" value="PKS_PP-bd"/>
</dbReference>
<dbReference type="Gene3D" id="1.10.1200.10">
    <property type="entry name" value="ACP-like"/>
    <property type="match status" value="1"/>
</dbReference>
<comment type="cofactor">
    <cofactor evidence="1">
        <name>pantetheine 4'-phosphate</name>
        <dbReference type="ChEBI" id="CHEBI:47942"/>
    </cofactor>
</comment>
<feature type="non-terminal residue" evidence="5">
    <location>
        <position position="1"/>
    </location>
</feature>
<sequence>GFRIELGEIEAALRSHPGIAEAIVVACADDAGRKRLVGYVVPAGGEAPETAALRALLGGLLPDYMVPSAFVTLEALPLNANGKVDRRALPAPDFAAAAGDGYVEPRTETERVLAGIWADVLGVQRVGVEDNFFELGADSILTIQVVARARQAGLNLAAKDLFLHQTVAALAPNVSAADDGAGAEEPVVGPVPLTPIQHWFFRTHPANPHHFNQSTLVELVEEVDRDLLGRALEALLTHHDALRLRYERMDGQWRQYNGPVEPVEVLQRYDLSTTDPDAQQWAMEQTADEVHASLHLERGPLFRAVLFERGAGRSPVLLLVAHHLVVDGVSWRILLDDLGVAYQQAAQGKDINLGPKSTSFREWSQRLGEYVAAGHLDAEVDYWAGAVDAPPLPATPPGAEPDADAEPVPVALSADDTEVLLRGAPSAYRTRINDVLLAALAWALARWTGHSRVTVDLEGHGREEILDGVDLSRTVGWFTTIFPVALDVAAADEPDWRALVKSVRRQLRAIPGNGFGFSALRYLGPPSVCDRLSAGAGGPQIVFNYLGQWDARSQEDADGLYRAVHGSLGQDHDPADVGSHLLDIAGEVQSGRLEFSWSYRPDVLTRSTVADVAADFAEALRRIADDCRRAR</sequence>
<evidence type="ECO:0000256" key="2">
    <source>
        <dbReference type="ARBA" id="ARBA00022450"/>
    </source>
</evidence>
<dbReference type="Pfam" id="PF13193">
    <property type="entry name" value="AMP-binding_C"/>
    <property type="match status" value="1"/>
</dbReference>
<protein>
    <submittedName>
        <fullName evidence="5">Non-ribosomal peptide synthetase</fullName>
    </submittedName>
</protein>
<dbReference type="InterPro" id="IPR023213">
    <property type="entry name" value="CAT-like_dom_sf"/>
</dbReference>
<keyword evidence="6" id="KW-1185">Reference proteome</keyword>
<dbReference type="InterPro" id="IPR009081">
    <property type="entry name" value="PP-bd_ACP"/>
</dbReference>
<dbReference type="Gene3D" id="3.30.559.30">
    <property type="entry name" value="Nonribosomal peptide synthetase, condensation domain"/>
    <property type="match status" value="1"/>
</dbReference>
<dbReference type="PANTHER" id="PTHR45398">
    <property type="match status" value="1"/>
</dbReference>
<dbReference type="InterPro" id="IPR010060">
    <property type="entry name" value="NRPS_synth"/>
</dbReference>
<dbReference type="InterPro" id="IPR006162">
    <property type="entry name" value="Ppantetheine_attach_site"/>
</dbReference>